<dbReference type="PANTHER" id="PTHR43431:SF7">
    <property type="entry name" value="OXIDOREDUCTASE, SHORT CHAIN DEHYDROGENASE_REDUCTASE FAMILY (AFU_ORTHOLOGUE AFUA_5G14000)"/>
    <property type="match status" value="1"/>
</dbReference>
<proteinExistence type="predicted"/>
<dbReference type="Pfam" id="PF00106">
    <property type="entry name" value="adh_short"/>
    <property type="match status" value="1"/>
</dbReference>
<dbReference type="OrthoDB" id="5399006at2759"/>
<dbReference type="AlphaFoldDB" id="A0A9P5JTI5"/>
<organism evidence="1 2">
    <name type="scientific">Russula ochroleuca</name>
    <dbReference type="NCBI Taxonomy" id="152965"/>
    <lineage>
        <taxon>Eukaryota</taxon>
        <taxon>Fungi</taxon>
        <taxon>Dikarya</taxon>
        <taxon>Basidiomycota</taxon>
        <taxon>Agaricomycotina</taxon>
        <taxon>Agaricomycetes</taxon>
        <taxon>Russulales</taxon>
        <taxon>Russulaceae</taxon>
        <taxon>Russula</taxon>
    </lineage>
</organism>
<evidence type="ECO:0000313" key="1">
    <source>
        <dbReference type="EMBL" id="KAF8463014.1"/>
    </source>
</evidence>
<dbReference type="SUPFAM" id="SSF51735">
    <property type="entry name" value="NAD(P)-binding Rossmann-fold domains"/>
    <property type="match status" value="1"/>
</dbReference>
<gene>
    <name evidence="1" type="ORF">DFH94DRAFT_686822</name>
</gene>
<comment type="caution">
    <text evidence="1">The sequence shown here is derived from an EMBL/GenBank/DDBJ whole genome shotgun (WGS) entry which is preliminary data.</text>
</comment>
<dbReference type="PANTHER" id="PTHR43431">
    <property type="entry name" value="OXIDOREDUCTASE, SHORT CHAIN DEHYDROGENASE/REDUCTASE FAMILY (AFU_ORTHOLOGUE AFUA_5G14000)"/>
    <property type="match status" value="1"/>
</dbReference>
<dbReference type="Gene3D" id="3.40.50.720">
    <property type="entry name" value="NAD(P)-binding Rossmann-like Domain"/>
    <property type="match status" value="1"/>
</dbReference>
<dbReference type="EMBL" id="WHVB01000082">
    <property type="protein sequence ID" value="KAF8463014.1"/>
    <property type="molecule type" value="Genomic_DNA"/>
</dbReference>
<dbReference type="Proteomes" id="UP000759537">
    <property type="component" value="Unassembled WGS sequence"/>
</dbReference>
<name>A0A9P5JTI5_9AGAM</name>
<protein>
    <submittedName>
        <fullName evidence="1">Uncharacterized protein</fullName>
    </submittedName>
</protein>
<dbReference type="InterPro" id="IPR036291">
    <property type="entry name" value="NAD(P)-bd_dom_sf"/>
</dbReference>
<accession>A0A9P5JTI5</accession>
<reference evidence="1" key="2">
    <citation type="journal article" date="2020" name="Nat. Commun.">
        <title>Large-scale genome sequencing of mycorrhizal fungi provides insights into the early evolution of symbiotic traits.</title>
        <authorList>
            <person name="Miyauchi S."/>
            <person name="Kiss E."/>
            <person name="Kuo A."/>
            <person name="Drula E."/>
            <person name="Kohler A."/>
            <person name="Sanchez-Garcia M."/>
            <person name="Morin E."/>
            <person name="Andreopoulos B."/>
            <person name="Barry K.W."/>
            <person name="Bonito G."/>
            <person name="Buee M."/>
            <person name="Carver A."/>
            <person name="Chen C."/>
            <person name="Cichocki N."/>
            <person name="Clum A."/>
            <person name="Culley D."/>
            <person name="Crous P.W."/>
            <person name="Fauchery L."/>
            <person name="Girlanda M."/>
            <person name="Hayes R.D."/>
            <person name="Keri Z."/>
            <person name="LaButti K."/>
            <person name="Lipzen A."/>
            <person name="Lombard V."/>
            <person name="Magnuson J."/>
            <person name="Maillard F."/>
            <person name="Murat C."/>
            <person name="Nolan M."/>
            <person name="Ohm R.A."/>
            <person name="Pangilinan J."/>
            <person name="Pereira M.F."/>
            <person name="Perotto S."/>
            <person name="Peter M."/>
            <person name="Pfister S."/>
            <person name="Riley R."/>
            <person name="Sitrit Y."/>
            <person name="Stielow J.B."/>
            <person name="Szollosi G."/>
            <person name="Zifcakova L."/>
            <person name="Stursova M."/>
            <person name="Spatafora J.W."/>
            <person name="Tedersoo L."/>
            <person name="Vaario L.M."/>
            <person name="Yamada A."/>
            <person name="Yan M."/>
            <person name="Wang P."/>
            <person name="Xu J."/>
            <person name="Bruns T."/>
            <person name="Baldrian P."/>
            <person name="Vilgalys R."/>
            <person name="Dunand C."/>
            <person name="Henrissat B."/>
            <person name="Grigoriev I.V."/>
            <person name="Hibbett D."/>
            <person name="Nagy L.G."/>
            <person name="Martin F.M."/>
        </authorList>
    </citation>
    <scope>NUCLEOTIDE SEQUENCE</scope>
    <source>
        <strain evidence="1">Prilba</strain>
    </source>
</reference>
<evidence type="ECO:0000313" key="2">
    <source>
        <dbReference type="Proteomes" id="UP000759537"/>
    </source>
</evidence>
<reference evidence="1" key="1">
    <citation type="submission" date="2019-10" db="EMBL/GenBank/DDBJ databases">
        <authorList>
            <consortium name="DOE Joint Genome Institute"/>
            <person name="Kuo A."/>
            <person name="Miyauchi S."/>
            <person name="Kiss E."/>
            <person name="Drula E."/>
            <person name="Kohler A."/>
            <person name="Sanchez-Garcia M."/>
            <person name="Andreopoulos B."/>
            <person name="Barry K.W."/>
            <person name="Bonito G."/>
            <person name="Buee M."/>
            <person name="Carver A."/>
            <person name="Chen C."/>
            <person name="Cichocki N."/>
            <person name="Clum A."/>
            <person name="Culley D."/>
            <person name="Crous P.W."/>
            <person name="Fauchery L."/>
            <person name="Girlanda M."/>
            <person name="Hayes R."/>
            <person name="Keri Z."/>
            <person name="LaButti K."/>
            <person name="Lipzen A."/>
            <person name="Lombard V."/>
            <person name="Magnuson J."/>
            <person name="Maillard F."/>
            <person name="Morin E."/>
            <person name="Murat C."/>
            <person name="Nolan M."/>
            <person name="Ohm R."/>
            <person name="Pangilinan J."/>
            <person name="Pereira M."/>
            <person name="Perotto S."/>
            <person name="Peter M."/>
            <person name="Riley R."/>
            <person name="Sitrit Y."/>
            <person name="Stielow B."/>
            <person name="Szollosi G."/>
            <person name="Zifcakova L."/>
            <person name="Stursova M."/>
            <person name="Spatafora J.W."/>
            <person name="Tedersoo L."/>
            <person name="Vaario L.-M."/>
            <person name="Yamada A."/>
            <person name="Yan M."/>
            <person name="Wang P."/>
            <person name="Xu J."/>
            <person name="Bruns T."/>
            <person name="Baldrian P."/>
            <person name="Vilgalys R."/>
            <person name="Henrissat B."/>
            <person name="Grigoriev I.V."/>
            <person name="Hibbett D."/>
            <person name="Nagy L.G."/>
            <person name="Martin F.M."/>
        </authorList>
    </citation>
    <scope>NUCLEOTIDE SEQUENCE</scope>
    <source>
        <strain evidence="1">Prilba</strain>
    </source>
</reference>
<keyword evidence="2" id="KW-1185">Reference proteome</keyword>
<sequence>MIYPTLPQYGALWFPPAPDLRSTRPIFVVAGVGTSCGTGGASALEYNIRPIACESVDLHKFVAELKIGGTDAAAFPISDYNYKEVQATLGVWKPFLQITEDEVDRVTDTNVSRAQAIDEERGGKRGTLLFTDATASLRGNTITAAFSAAKFALRSLLQGLNKEFGKENIHWTIYREVLPHLFSKNYLSSKPIWGNAPYGHRAVESA</sequence>
<dbReference type="InterPro" id="IPR002347">
    <property type="entry name" value="SDR_fam"/>
</dbReference>